<sequence>MEINNRIFNKTKANDSQLQTFLSGYDDRWRLTKLVSIKMTLEEREKLKRKLRSFYGPTFKEIEDDYVYNESTNGLIFSAISELLMYIEDYLVLISFIREDEEFIKKVVKYWAGNIGKVPERLNRLSDEDLLKAYMIPNKDYILEVMSEQTEEERNSSVAVYDEGVKNILEYTKSVIESFNKYRFFYNQYKHGLTVALRPFSGSINKAELQRRKTSFDGFPVCYDNETIEQAFKNGQQRAFVIPSLTPEIQPGLNKLQEEQNLLRYHYDSLVDINHLINIGKKVHLLIRTLIKNRFDYVIPEKQQANTFYLPYPRKRDSFSFAQILVVPFENPLSLNDFKVKI</sequence>
<organism evidence="1 2">
    <name type="scientific">Lysinibacillus telephonicus</name>
    <dbReference type="NCBI Taxonomy" id="1714840"/>
    <lineage>
        <taxon>Bacteria</taxon>
        <taxon>Bacillati</taxon>
        <taxon>Bacillota</taxon>
        <taxon>Bacilli</taxon>
        <taxon>Bacillales</taxon>
        <taxon>Bacillaceae</taxon>
        <taxon>Lysinibacillus</taxon>
    </lineage>
</organism>
<evidence type="ECO:0000313" key="2">
    <source>
        <dbReference type="Proteomes" id="UP000276349"/>
    </source>
</evidence>
<dbReference type="EMBL" id="RXNR01000101">
    <property type="protein sequence ID" value="RTQ87116.1"/>
    <property type="molecule type" value="Genomic_DNA"/>
</dbReference>
<gene>
    <name evidence="1" type="ORF">EKG35_19405</name>
</gene>
<evidence type="ECO:0000313" key="1">
    <source>
        <dbReference type="EMBL" id="RTQ87116.1"/>
    </source>
</evidence>
<accession>A0A431UDX1</accession>
<dbReference type="Proteomes" id="UP000276349">
    <property type="component" value="Unassembled WGS sequence"/>
</dbReference>
<dbReference type="RefSeq" id="WP_126296201.1">
    <property type="nucleotide sequence ID" value="NZ_RXNR01000101.1"/>
</dbReference>
<name>A0A431UDX1_9BACI</name>
<protein>
    <submittedName>
        <fullName evidence="1">Uncharacterized protein</fullName>
    </submittedName>
</protein>
<keyword evidence="2" id="KW-1185">Reference proteome</keyword>
<dbReference type="AlphaFoldDB" id="A0A431UDX1"/>
<comment type="caution">
    <text evidence="1">The sequence shown here is derived from an EMBL/GenBank/DDBJ whole genome shotgun (WGS) entry which is preliminary data.</text>
</comment>
<proteinExistence type="predicted"/>
<reference evidence="1 2" key="1">
    <citation type="submission" date="2018-12" db="EMBL/GenBank/DDBJ databases">
        <authorList>
            <person name="Yu L."/>
        </authorList>
    </citation>
    <scope>NUCLEOTIDE SEQUENCE [LARGE SCALE GENOMIC DNA]</scope>
    <source>
        <strain evidence="1 2">S5H2222</strain>
    </source>
</reference>
<dbReference type="OrthoDB" id="9554568at2"/>